<feature type="compositionally biased region" description="Basic residues" evidence="3">
    <location>
        <begin position="188"/>
        <end position="198"/>
    </location>
</feature>
<dbReference type="OMA" id="ECFLLMD"/>
<dbReference type="GO" id="GO:0005509">
    <property type="term" value="F:calcium ion binding"/>
    <property type="evidence" value="ECO:0007669"/>
    <property type="project" value="InterPro"/>
</dbReference>
<evidence type="ECO:0000313" key="5">
    <source>
        <dbReference type="EMBL" id="TRY80697.1"/>
    </source>
</evidence>
<name>A0A553PSN2_TIGCA</name>
<proteinExistence type="predicted"/>
<dbReference type="FunFam" id="1.10.238.10:FF:000001">
    <property type="entry name" value="Calmodulin 1"/>
    <property type="match status" value="1"/>
</dbReference>
<feature type="domain" description="EF-hand" evidence="4">
    <location>
        <begin position="19"/>
        <end position="54"/>
    </location>
</feature>
<dbReference type="AlphaFoldDB" id="A0A553PSN2"/>
<keyword evidence="6" id="KW-1185">Reference proteome</keyword>
<evidence type="ECO:0000259" key="4">
    <source>
        <dbReference type="PROSITE" id="PS50222"/>
    </source>
</evidence>
<dbReference type="Pfam" id="PF13405">
    <property type="entry name" value="EF-hand_6"/>
    <property type="match status" value="1"/>
</dbReference>
<feature type="region of interest" description="Disordered" evidence="3">
    <location>
        <begin position="158"/>
        <end position="198"/>
    </location>
</feature>
<keyword evidence="1" id="KW-0677">Repeat</keyword>
<accession>A0A553PSN2</accession>
<dbReference type="Gene3D" id="1.10.238.10">
    <property type="entry name" value="EF-hand"/>
    <property type="match status" value="2"/>
</dbReference>
<dbReference type="PROSITE" id="PS50222">
    <property type="entry name" value="EF_HAND_2"/>
    <property type="match status" value="1"/>
</dbReference>
<keyword evidence="2" id="KW-0106">Calcium</keyword>
<evidence type="ECO:0000256" key="2">
    <source>
        <dbReference type="ARBA" id="ARBA00022837"/>
    </source>
</evidence>
<evidence type="ECO:0000256" key="3">
    <source>
        <dbReference type="SAM" id="MobiDB-lite"/>
    </source>
</evidence>
<dbReference type="SMART" id="SM00054">
    <property type="entry name" value="EFh"/>
    <property type="match status" value="2"/>
</dbReference>
<dbReference type="STRING" id="6832.A0A553PSN2"/>
<dbReference type="PANTHER" id="PTHR23049">
    <property type="entry name" value="MYOSIN REGULATORY LIGHT CHAIN 2"/>
    <property type="match status" value="1"/>
</dbReference>
<gene>
    <name evidence="5" type="ORF">TCAL_13776</name>
</gene>
<evidence type="ECO:0000313" key="6">
    <source>
        <dbReference type="Proteomes" id="UP000318571"/>
    </source>
</evidence>
<dbReference type="InterPro" id="IPR011992">
    <property type="entry name" value="EF-hand-dom_pair"/>
</dbReference>
<dbReference type="InterPro" id="IPR002048">
    <property type="entry name" value="EF_hand_dom"/>
</dbReference>
<dbReference type="Proteomes" id="UP000318571">
    <property type="component" value="Chromosome 12"/>
</dbReference>
<dbReference type="InterPro" id="IPR018247">
    <property type="entry name" value="EF_Hand_1_Ca_BS"/>
</dbReference>
<dbReference type="EMBL" id="VCGU01000001">
    <property type="protein sequence ID" value="TRY80697.1"/>
    <property type="molecule type" value="Genomic_DNA"/>
</dbReference>
<organism evidence="5 6">
    <name type="scientific">Tigriopus californicus</name>
    <name type="common">Marine copepod</name>
    <dbReference type="NCBI Taxonomy" id="6832"/>
    <lineage>
        <taxon>Eukaryota</taxon>
        <taxon>Metazoa</taxon>
        <taxon>Ecdysozoa</taxon>
        <taxon>Arthropoda</taxon>
        <taxon>Crustacea</taxon>
        <taxon>Multicrustacea</taxon>
        <taxon>Hexanauplia</taxon>
        <taxon>Copepoda</taxon>
        <taxon>Harpacticoida</taxon>
        <taxon>Harpacticidae</taxon>
        <taxon>Tigriopus</taxon>
    </lineage>
</organism>
<comment type="caution">
    <text evidence="5">The sequence shown here is derived from an EMBL/GenBank/DDBJ whole genome shotgun (WGS) entry which is preliminary data.</text>
</comment>
<dbReference type="PROSITE" id="PS00018">
    <property type="entry name" value="EF_HAND_1"/>
    <property type="match status" value="1"/>
</dbReference>
<protein>
    <recommendedName>
        <fullName evidence="4">EF-hand domain-containing protein</fullName>
    </recommendedName>
</protein>
<dbReference type="SUPFAM" id="SSF47473">
    <property type="entry name" value="EF-hand"/>
    <property type="match status" value="1"/>
</dbReference>
<feature type="compositionally biased region" description="Low complexity" evidence="3">
    <location>
        <begin position="170"/>
        <end position="185"/>
    </location>
</feature>
<dbReference type="InterPro" id="IPR050403">
    <property type="entry name" value="Myosin_RLC"/>
</dbReference>
<sequence>MGKIFLRLFRGDNGGFSQDQLDMYKECFLLMDINKDGTIDKNDLRAAFDNVGKLMDESELDDMLGEVGGSCSFDNMVKMFQDKMAGGSNDPDELIVQAFKAYEEEGKIEAEMFRHALMKWGDKFSQAEIDDIFGEFEVDDDGFIESKAVIGLFVSGGGEKKEEEEEVKANEGGDAPAAEPEATPEGGKKKKKKKKAAK</sequence>
<evidence type="ECO:0000256" key="1">
    <source>
        <dbReference type="ARBA" id="ARBA00022737"/>
    </source>
</evidence>
<reference evidence="5 6" key="1">
    <citation type="journal article" date="2018" name="Nat. Ecol. Evol.">
        <title>Genomic signatures of mitonuclear coevolution across populations of Tigriopus californicus.</title>
        <authorList>
            <person name="Barreto F.S."/>
            <person name="Watson E.T."/>
            <person name="Lima T.G."/>
            <person name="Willett C.S."/>
            <person name="Edmands S."/>
            <person name="Li W."/>
            <person name="Burton R.S."/>
        </authorList>
    </citation>
    <scope>NUCLEOTIDE SEQUENCE [LARGE SCALE GENOMIC DNA]</scope>
    <source>
        <strain evidence="5 6">San Diego</strain>
    </source>
</reference>